<dbReference type="AlphaFoldDB" id="A0A6N8FBB9"/>
<proteinExistence type="predicted"/>
<dbReference type="InterPro" id="IPR050464">
    <property type="entry name" value="Zeta_carotene_desat/Oxidored"/>
</dbReference>
<dbReference type="Proteomes" id="UP000439994">
    <property type="component" value="Unassembled WGS sequence"/>
</dbReference>
<dbReference type="Gene3D" id="3.50.50.60">
    <property type="entry name" value="FAD/NAD(P)-binding domain"/>
    <property type="match status" value="1"/>
</dbReference>
<dbReference type="PANTHER" id="PTHR42923">
    <property type="entry name" value="PROTOPORPHYRINOGEN OXIDASE"/>
    <property type="match status" value="1"/>
</dbReference>
<dbReference type="InterPro" id="IPR036188">
    <property type="entry name" value="FAD/NAD-bd_sf"/>
</dbReference>
<reference evidence="2 3" key="1">
    <citation type="submission" date="2019-11" db="EMBL/GenBank/DDBJ databases">
        <title>P. haliotis isolates from Z. marina roots.</title>
        <authorList>
            <person name="Cohen M."/>
            <person name="Jospin G."/>
            <person name="Eisen J.A."/>
            <person name="Coil D.A."/>
        </authorList>
    </citation>
    <scope>NUCLEOTIDE SEQUENCE [LARGE SCALE GENOMIC DNA]</scope>
    <source>
        <strain evidence="2 3">UCD-MCMsp1aY</strain>
    </source>
</reference>
<dbReference type="FunFam" id="1.10.405.20:FF:000001">
    <property type="entry name" value="Amine oxidase"/>
    <property type="match status" value="1"/>
</dbReference>
<sequence>MKKVAIIGSGISGLTSAYLLNKHHNVQVFEINDYIGGHTATIDFELDEKPYSIDTGFIVFNDKTYPNFLKLLSQIGIQKQPTEMSFSVTNPATGLEYNGNNLNTLFAQRRNIANPRFWSLISQILKFNKLCKALYDSNSIPVKLSLGEFLDDNGFNDYFCQNYILPMAAAIWSSSLNQVKQFELSFFIRFFYNHGLLNIQDRPQWYVIPGGSKSYIKPLINDFEDKIHLNANIQAVTRNSDGVELTFENNRTEQFDDVIFACHSDQALKLLSDPTENEKAILSAMPYVNNEVVLHTDKAMLPKRELAWASWNYLLSGDEDALASVTYNMNILQGLDVEPTFCVTLNKTDAINPEKIIRKFNYTHPVFSTESQKAQLQRDTICGKHNTHFAGAYWYNGFHEDGVRSGVDVAKRFGCEL</sequence>
<evidence type="ECO:0000313" key="3">
    <source>
        <dbReference type="Proteomes" id="UP000439994"/>
    </source>
</evidence>
<dbReference type="InterPro" id="IPR002937">
    <property type="entry name" value="Amino_oxidase"/>
</dbReference>
<dbReference type="SUPFAM" id="SSF51905">
    <property type="entry name" value="FAD/NAD(P)-binding domain"/>
    <property type="match status" value="1"/>
</dbReference>
<dbReference type="Pfam" id="PF01593">
    <property type="entry name" value="Amino_oxidase"/>
    <property type="match status" value="1"/>
</dbReference>
<organism evidence="2 3">
    <name type="scientific">Psychrosphaera haliotis</name>
    <dbReference type="NCBI Taxonomy" id="555083"/>
    <lineage>
        <taxon>Bacteria</taxon>
        <taxon>Pseudomonadati</taxon>
        <taxon>Pseudomonadota</taxon>
        <taxon>Gammaproteobacteria</taxon>
        <taxon>Alteromonadales</taxon>
        <taxon>Pseudoalteromonadaceae</taxon>
        <taxon>Psychrosphaera</taxon>
    </lineage>
</organism>
<name>A0A6N8FBB9_9GAMM</name>
<gene>
    <name evidence="2" type="ORF">GNP35_08200</name>
</gene>
<keyword evidence="3" id="KW-1185">Reference proteome</keyword>
<dbReference type="OrthoDB" id="20837at2"/>
<accession>A0A6N8FBB9</accession>
<protein>
    <submittedName>
        <fullName evidence="2">NAD(P)-binding protein</fullName>
    </submittedName>
</protein>
<dbReference type="PANTHER" id="PTHR42923:SF17">
    <property type="entry name" value="AMINE OXIDASE DOMAIN-CONTAINING PROTEIN"/>
    <property type="match status" value="1"/>
</dbReference>
<dbReference type="EMBL" id="WOCD01000003">
    <property type="protein sequence ID" value="MUH72467.1"/>
    <property type="molecule type" value="Genomic_DNA"/>
</dbReference>
<dbReference type="GO" id="GO:0016491">
    <property type="term" value="F:oxidoreductase activity"/>
    <property type="evidence" value="ECO:0007669"/>
    <property type="project" value="InterPro"/>
</dbReference>
<feature type="domain" description="Amine oxidase" evidence="1">
    <location>
        <begin position="11"/>
        <end position="300"/>
    </location>
</feature>
<comment type="caution">
    <text evidence="2">The sequence shown here is derived from an EMBL/GenBank/DDBJ whole genome shotgun (WGS) entry which is preliminary data.</text>
</comment>
<evidence type="ECO:0000313" key="2">
    <source>
        <dbReference type="EMBL" id="MUH72467.1"/>
    </source>
</evidence>
<dbReference type="RefSeq" id="WP_155695643.1">
    <property type="nucleotide sequence ID" value="NZ_WOCD01000003.1"/>
</dbReference>
<evidence type="ECO:0000259" key="1">
    <source>
        <dbReference type="Pfam" id="PF01593"/>
    </source>
</evidence>